<gene>
    <name evidence="2" type="primary">LOC116529584</name>
</gene>
<protein>
    <submittedName>
        <fullName evidence="2">Uncharacterized protein LOC116529584</fullName>
    </submittedName>
</protein>
<proteinExistence type="predicted"/>
<dbReference type="GeneID" id="116529584"/>
<dbReference type="RefSeq" id="XP_032103476.1">
    <property type="nucleotide sequence ID" value="XM_032247585.1"/>
</dbReference>
<dbReference type="AlphaFoldDB" id="A0A6J3FD02"/>
<reference evidence="2" key="1">
    <citation type="submission" date="2025-08" db="UniProtKB">
        <authorList>
            <consortium name="RefSeq"/>
        </authorList>
    </citation>
    <scope>IDENTIFICATION</scope>
    <source>
        <tissue evidence="2">Blood</tissue>
    </source>
</reference>
<sequence length="258" mass="27813">MRENSCETVIPSSEGLLNSCPAGGVHNSLPDSSSPFRSPRLPLRRLPESGLLLGPGSLTGIMEFSEMTLCVPGHHLLLGVGGVVSGPVAAVANSCPSPGRGQRVPERASKFRCPKRGATRFPDWALRSRAPSPCVMQEGTILPLARDTKPGPVPPRVACDSGTITLRCKDLRVLQLEIEDGEATLDIARSIEVLSSLELPITSCPFYHPKGLRLNDSWHFLSPERYKLVALEVNAVVEARGGGSWARKRRGKSTPWVP</sequence>
<evidence type="ECO:0000313" key="2">
    <source>
        <dbReference type="RefSeq" id="XP_032103476.1"/>
    </source>
</evidence>
<evidence type="ECO:0000313" key="1">
    <source>
        <dbReference type="Proteomes" id="UP000504640"/>
    </source>
</evidence>
<dbReference type="Proteomes" id="UP000504640">
    <property type="component" value="Unplaced"/>
</dbReference>
<name>A0A6J3FD02_SAPAP</name>
<organism evidence="1 2">
    <name type="scientific">Sapajus apella</name>
    <name type="common">Brown-capped capuchin</name>
    <name type="synonym">Cebus apella</name>
    <dbReference type="NCBI Taxonomy" id="9515"/>
    <lineage>
        <taxon>Eukaryota</taxon>
        <taxon>Metazoa</taxon>
        <taxon>Chordata</taxon>
        <taxon>Craniata</taxon>
        <taxon>Vertebrata</taxon>
        <taxon>Euteleostomi</taxon>
        <taxon>Mammalia</taxon>
        <taxon>Eutheria</taxon>
        <taxon>Euarchontoglires</taxon>
        <taxon>Primates</taxon>
        <taxon>Haplorrhini</taxon>
        <taxon>Platyrrhini</taxon>
        <taxon>Cebidae</taxon>
        <taxon>Cebinae</taxon>
        <taxon>Sapajus</taxon>
    </lineage>
</organism>
<accession>A0A6J3FD02</accession>
<keyword evidence="1" id="KW-1185">Reference proteome</keyword>